<name>A0A0L0RX12_ALLM3</name>
<dbReference type="OrthoDB" id="5575062at2759"/>
<feature type="compositionally biased region" description="Basic and acidic residues" evidence="1">
    <location>
        <begin position="16"/>
        <end position="26"/>
    </location>
</feature>
<reference evidence="2 3" key="1">
    <citation type="submission" date="2009-11" db="EMBL/GenBank/DDBJ databases">
        <title>Annotation of Allomyces macrogynus ATCC 38327.</title>
        <authorList>
            <consortium name="The Broad Institute Genome Sequencing Platform"/>
            <person name="Russ C."/>
            <person name="Cuomo C."/>
            <person name="Burger G."/>
            <person name="Gray M.W."/>
            <person name="Holland P.W.H."/>
            <person name="King N."/>
            <person name="Lang F.B.F."/>
            <person name="Roger A.J."/>
            <person name="Ruiz-Trillo I."/>
            <person name="Young S.K."/>
            <person name="Zeng Q."/>
            <person name="Gargeya S."/>
            <person name="Fitzgerald M."/>
            <person name="Haas B."/>
            <person name="Abouelleil A."/>
            <person name="Alvarado L."/>
            <person name="Arachchi H.M."/>
            <person name="Berlin A."/>
            <person name="Chapman S.B."/>
            <person name="Gearin G."/>
            <person name="Goldberg J."/>
            <person name="Griggs A."/>
            <person name="Gujja S."/>
            <person name="Hansen M."/>
            <person name="Heiman D."/>
            <person name="Howarth C."/>
            <person name="Larimer J."/>
            <person name="Lui A."/>
            <person name="MacDonald P.J.P."/>
            <person name="McCowen C."/>
            <person name="Montmayeur A."/>
            <person name="Murphy C."/>
            <person name="Neiman D."/>
            <person name="Pearson M."/>
            <person name="Priest M."/>
            <person name="Roberts A."/>
            <person name="Saif S."/>
            <person name="Shea T."/>
            <person name="Sisk P."/>
            <person name="Stolte C."/>
            <person name="Sykes S."/>
            <person name="Wortman J."/>
            <person name="Nusbaum C."/>
            <person name="Birren B."/>
        </authorList>
    </citation>
    <scope>NUCLEOTIDE SEQUENCE [LARGE SCALE GENOMIC DNA]</scope>
    <source>
        <strain evidence="2 3">ATCC 38327</strain>
    </source>
</reference>
<dbReference type="EMBL" id="GG745328">
    <property type="protein sequence ID" value="KNE54670.1"/>
    <property type="molecule type" value="Genomic_DNA"/>
</dbReference>
<protein>
    <submittedName>
        <fullName evidence="2">Uncharacterized protein</fullName>
    </submittedName>
</protein>
<feature type="region of interest" description="Disordered" evidence="1">
    <location>
        <begin position="121"/>
        <end position="168"/>
    </location>
</feature>
<feature type="compositionally biased region" description="Basic and acidic residues" evidence="1">
    <location>
        <begin position="305"/>
        <end position="378"/>
    </location>
</feature>
<feature type="compositionally biased region" description="Basic and acidic residues" evidence="1">
    <location>
        <begin position="264"/>
        <end position="278"/>
    </location>
</feature>
<feature type="region of interest" description="Disordered" evidence="1">
    <location>
        <begin position="250"/>
        <end position="378"/>
    </location>
</feature>
<accession>A0A0L0RX12</accession>
<reference evidence="3" key="2">
    <citation type="submission" date="2009-11" db="EMBL/GenBank/DDBJ databases">
        <title>The Genome Sequence of Allomyces macrogynus strain ATCC 38327.</title>
        <authorList>
            <consortium name="The Broad Institute Genome Sequencing Platform"/>
            <person name="Russ C."/>
            <person name="Cuomo C."/>
            <person name="Shea T."/>
            <person name="Young S.K."/>
            <person name="Zeng Q."/>
            <person name="Koehrsen M."/>
            <person name="Haas B."/>
            <person name="Borodovsky M."/>
            <person name="Guigo R."/>
            <person name="Alvarado L."/>
            <person name="Berlin A."/>
            <person name="Borenstein D."/>
            <person name="Chen Z."/>
            <person name="Engels R."/>
            <person name="Freedman E."/>
            <person name="Gellesch M."/>
            <person name="Goldberg J."/>
            <person name="Griggs A."/>
            <person name="Gujja S."/>
            <person name="Heiman D."/>
            <person name="Hepburn T."/>
            <person name="Howarth C."/>
            <person name="Jen D."/>
            <person name="Larson L."/>
            <person name="Lewis B."/>
            <person name="Mehta T."/>
            <person name="Park D."/>
            <person name="Pearson M."/>
            <person name="Roberts A."/>
            <person name="Saif S."/>
            <person name="Shenoy N."/>
            <person name="Sisk P."/>
            <person name="Stolte C."/>
            <person name="Sykes S."/>
            <person name="Walk T."/>
            <person name="White J."/>
            <person name="Yandava C."/>
            <person name="Burger G."/>
            <person name="Gray M.W."/>
            <person name="Holland P.W.H."/>
            <person name="King N."/>
            <person name="Lang F.B.F."/>
            <person name="Roger A.J."/>
            <person name="Ruiz-Trillo I."/>
            <person name="Lander E."/>
            <person name="Nusbaum C."/>
        </authorList>
    </citation>
    <scope>NUCLEOTIDE SEQUENCE [LARGE SCALE GENOMIC DNA]</scope>
    <source>
        <strain evidence="3">ATCC 38327</strain>
    </source>
</reference>
<organism evidence="2 3">
    <name type="scientific">Allomyces macrogynus (strain ATCC 38327)</name>
    <name type="common">Allomyces javanicus var. macrogynus</name>
    <dbReference type="NCBI Taxonomy" id="578462"/>
    <lineage>
        <taxon>Eukaryota</taxon>
        <taxon>Fungi</taxon>
        <taxon>Fungi incertae sedis</taxon>
        <taxon>Blastocladiomycota</taxon>
        <taxon>Blastocladiomycetes</taxon>
        <taxon>Blastocladiales</taxon>
        <taxon>Blastocladiaceae</taxon>
        <taxon>Allomyces</taxon>
    </lineage>
</organism>
<dbReference type="Proteomes" id="UP000054350">
    <property type="component" value="Unassembled WGS sequence"/>
</dbReference>
<evidence type="ECO:0000256" key="1">
    <source>
        <dbReference type="SAM" id="MobiDB-lite"/>
    </source>
</evidence>
<sequence length="378" mass="41344">MSGGTAGADQASGTSRWEEREVETMKRAHEKIQADLQQLTKEKRRHRDREVLQMQLAGVISQRQFLHTKVAGLEGRIAAKTKELEEMTAERDGITARLDDLGAEMADARVLDLQEEIRRARDTPTLPVARTASPPRACTNPRHPRSTTASRPAHHAPPPPPTHNPIEAARRLPANPLTHHAPAASHAPPMPVAAAVPAAAMEVFPIPDPATAEWSATETDWRNEVVEWGIDPRDHPIAKVVAQKCKEIVERHRRGGGARGPPGEFDRSRQDRERERPGMRHGGGGGGGGGYHDRGTCGPPGGGYFDRDHGHHSRDDRGHGHGGGRRDDRGHGSGDYRDDRARGGGGYRDERGPPGRGVYRDERGYGGGGDRRGHDRRH</sequence>
<feature type="region of interest" description="Disordered" evidence="1">
    <location>
        <begin position="1"/>
        <end position="26"/>
    </location>
</feature>
<dbReference type="AlphaFoldDB" id="A0A0L0RX12"/>
<gene>
    <name evidence="2" type="ORF">AMAG_17693</name>
</gene>
<proteinExistence type="predicted"/>
<feature type="compositionally biased region" description="Gly residues" evidence="1">
    <location>
        <begin position="280"/>
        <end position="290"/>
    </location>
</feature>
<dbReference type="VEuPathDB" id="FungiDB:AMAG_17693"/>
<evidence type="ECO:0000313" key="2">
    <source>
        <dbReference type="EMBL" id="KNE54670.1"/>
    </source>
</evidence>
<evidence type="ECO:0000313" key="3">
    <source>
        <dbReference type="Proteomes" id="UP000054350"/>
    </source>
</evidence>
<dbReference type="EMBL" id="GG745328">
    <property type="protein sequence ID" value="KNE54669.1"/>
    <property type="molecule type" value="Genomic_DNA"/>
</dbReference>
<keyword evidence="3" id="KW-1185">Reference proteome</keyword>